<dbReference type="GO" id="GO:0000166">
    <property type="term" value="F:nucleotide binding"/>
    <property type="evidence" value="ECO:0007669"/>
    <property type="project" value="InterPro"/>
</dbReference>
<dbReference type="GO" id="GO:0003887">
    <property type="term" value="F:DNA-directed DNA polymerase activity"/>
    <property type="evidence" value="ECO:0007669"/>
    <property type="project" value="UniProtKB-KW"/>
</dbReference>
<protein>
    <recommendedName>
        <fullName evidence="2">DNA-directed DNA polymerase</fullName>
        <ecNumber evidence="2">2.7.7.7</ecNumber>
    </recommendedName>
</protein>
<dbReference type="Gene3D" id="3.30.1770.10">
    <property type="entry name" value="TPR 1 domain of DNA polymerase"/>
    <property type="match status" value="1"/>
</dbReference>
<keyword evidence="3" id="KW-0808">Transferase</keyword>
<keyword evidence="8" id="KW-0269">Exonuclease</keyword>
<dbReference type="InterPro" id="IPR036397">
    <property type="entry name" value="RNaseH_sf"/>
</dbReference>
<evidence type="ECO:0000256" key="4">
    <source>
        <dbReference type="ARBA" id="ARBA00022695"/>
    </source>
</evidence>
<evidence type="ECO:0000256" key="10">
    <source>
        <dbReference type="ARBA" id="ARBA00023109"/>
    </source>
</evidence>
<organism evidence="14">
    <name type="scientific">Podoviridae sp. ctQZJ2</name>
    <dbReference type="NCBI Taxonomy" id="2825248"/>
    <lineage>
        <taxon>Viruses</taxon>
        <taxon>Duplodnaviria</taxon>
        <taxon>Heunggongvirae</taxon>
        <taxon>Uroviricota</taxon>
        <taxon>Caudoviricetes</taxon>
    </lineage>
</organism>
<dbReference type="SUPFAM" id="SSF56672">
    <property type="entry name" value="DNA/RNA polymerases"/>
    <property type="match status" value="1"/>
</dbReference>
<evidence type="ECO:0000256" key="12">
    <source>
        <dbReference type="ARBA" id="ARBA00049244"/>
    </source>
</evidence>
<dbReference type="GO" id="GO:0004527">
    <property type="term" value="F:exonuclease activity"/>
    <property type="evidence" value="ECO:0007669"/>
    <property type="project" value="UniProtKB-KW"/>
</dbReference>
<evidence type="ECO:0000259" key="13">
    <source>
        <dbReference type="Pfam" id="PF03175"/>
    </source>
</evidence>
<evidence type="ECO:0000256" key="5">
    <source>
        <dbReference type="ARBA" id="ARBA00022705"/>
    </source>
</evidence>
<dbReference type="InterPro" id="IPR012337">
    <property type="entry name" value="RNaseH-like_sf"/>
</dbReference>
<reference evidence="14" key="1">
    <citation type="journal article" date="2021" name="Proc. Natl. Acad. Sci. U.S.A.">
        <title>A Catalog of Tens of Thousands of Viruses from Human Metagenomes Reveals Hidden Associations with Chronic Diseases.</title>
        <authorList>
            <person name="Tisza M.J."/>
            <person name="Buck C.B."/>
        </authorList>
    </citation>
    <scope>NUCLEOTIDE SEQUENCE</scope>
    <source>
        <strain evidence="14">CtQZJ2</strain>
    </source>
</reference>
<dbReference type="EMBL" id="BK015337">
    <property type="protein sequence ID" value="DAE01939.1"/>
    <property type="molecule type" value="Genomic_DNA"/>
</dbReference>
<dbReference type="Gene3D" id="4.10.80.30">
    <property type="entry name" value="DNA polymerase, domain 6"/>
    <property type="match status" value="1"/>
</dbReference>
<dbReference type="PROSITE" id="PS00116">
    <property type="entry name" value="DNA_POLYMERASE_B"/>
    <property type="match status" value="1"/>
</dbReference>
<keyword evidence="11" id="KW-0238">DNA-binding</keyword>
<evidence type="ECO:0000256" key="3">
    <source>
        <dbReference type="ARBA" id="ARBA00022679"/>
    </source>
</evidence>
<evidence type="ECO:0000313" key="14">
    <source>
        <dbReference type="EMBL" id="DAE01939.1"/>
    </source>
</evidence>
<keyword evidence="5" id="KW-0235">DNA replication</keyword>
<dbReference type="InterPro" id="IPR043502">
    <property type="entry name" value="DNA/RNA_pol_sf"/>
</dbReference>
<dbReference type="PRINTS" id="PR00106">
    <property type="entry name" value="DNAPOLB"/>
</dbReference>
<name>A0A8S5P678_9CAUD</name>
<dbReference type="InterPro" id="IPR006172">
    <property type="entry name" value="DNA-dir_DNA_pol_B"/>
</dbReference>
<dbReference type="PANTHER" id="PTHR33568">
    <property type="entry name" value="DNA POLYMERASE"/>
    <property type="match status" value="1"/>
</dbReference>
<proteinExistence type="inferred from homology"/>
<dbReference type="GO" id="GO:0003677">
    <property type="term" value="F:DNA binding"/>
    <property type="evidence" value="ECO:0007669"/>
    <property type="project" value="UniProtKB-KW"/>
</dbReference>
<dbReference type="GO" id="GO:0039693">
    <property type="term" value="P:viral DNA genome replication"/>
    <property type="evidence" value="ECO:0007669"/>
    <property type="project" value="UniProtKB-KW"/>
</dbReference>
<dbReference type="Gene3D" id="3.90.1600.10">
    <property type="entry name" value="Palm domain of DNA polymerase"/>
    <property type="match status" value="1"/>
</dbReference>
<sequence length="641" mass="75252">MKRFHFEKTFAADFETAVYDGQKDTEVWSSALVELGTENVIIHTSIEQTFYFLQAQKGDVLLWYHNLKFDGSFWLDFLLRDLEMEQAMINDVWIADEYMKNKTFKYMISDKGQWYSITIKVNDHYIVIRDSVKLFPFSLAELGKAFKTKHQKLNMEYKGIRHKNGVIKDDEKEYIKNDVLVLKEALEFMLENGHEKSTIGSNCLSEFKKGFDAQDYKLFFPQLEEIPISIEYGAENADKYIRHSYRGGWCYLVEEKANKLFENGLTADVNSLYPSMMSSESGNSYPIGNPYFWRGNFLHEKTEQDNTYYFVRFKCRFELKEGYLPFIQIKNNPLYEPTKMLRTSDFYDKKTDTYYRYLNIAGKKTECVVELTLTKTDFILFKEHYNIYDLEILDGVWFYTAIGIFDDYINKYKKQKMESVGALRTLAKLFLNNLYGKEATNDDSSFKVAYLNDNAELKFRNVEEHEKKCGYIAIGSAITSYAREFTIRTAQKNYHGLNKRGFIYADTDSIHCDLKPEELIDVPVHPTDFCHWALESTWDKGIFVRQKTYLEHITEQDLKPCEPYINVTCAGMPKKCKDLFIKSIEGYEPKIEDKYTKEELHFLETKRTIEDFKVGLEVPGKLVPKRIKGGVILCDTTYQIR</sequence>
<evidence type="ECO:0000256" key="11">
    <source>
        <dbReference type="ARBA" id="ARBA00023125"/>
    </source>
</evidence>
<evidence type="ECO:0000256" key="7">
    <source>
        <dbReference type="ARBA" id="ARBA00022801"/>
    </source>
</evidence>
<evidence type="ECO:0000256" key="9">
    <source>
        <dbReference type="ARBA" id="ARBA00022932"/>
    </source>
</evidence>
<dbReference type="InterPro" id="IPR017964">
    <property type="entry name" value="DNA-dir_DNA_pol_B_CS"/>
</dbReference>
<evidence type="ECO:0000256" key="1">
    <source>
        <dbReference type="ARBA" id="ARBA00005755"/>
    </source>
</evidence>
<keyword evidence="9" id="KW-0239">DNA-directed DNA polymerase</keyword>
<comment type="catalytic activity">
    <reaction evidence="12">
        <text>DNA(n) + a 2'-deoxyribonucleoside 5'-triphosphate = DNA(n+1) + diphosphate</text>
        <dbReference type="Rhea" id="RHEA:22508"/>
        <dbReference type="Rhea" id="RHEA-COMP:17339"/>
        <dbReference type="Rhea" id="RHEA-COMP:17340"/>
        <dbReference type="ChEBI" id="CHEBI:33019"/>
        <dbReference type="ChEBI" id="CHEBI:61560"/>
        <dbReference type="ChEBI" id="CHEBI:173112"/>
        <dbReference type="EC" id="2.7.7.7"/>
    </reaction>
</comment>
<dbReference type="InterPro" id="IPR004868">
    <property type="entry name" value="DNA-dir_DNA_pol_B_mt/vir"/>
</dbReference>
<dbReference type="Pfam" id="PF03175">
    <property type="entry name" value="DNA_pol_B_2"/>
    <property type="match status" value="1"/>
</dbReference>
<dbReference type="InterPro" id="IPR023211">
    <property type="entry name" value="DNA_pol_palm_dom_sf"/>
</dbReference>
<accession>A0A8S5P678</accession>
<evidence type="ECO:0000256" key="6">
    <source>
        <dbReference type="ARBA" id="ARBA00022722"/>
    </source>
</evidence>
<comment type="similarity">
    <text evidence="1">Belongs to the DNA polymerase type-B family.</text>
</comment>
<dbReference type="SUPFAM" id="SSF53098">
    <property type="entry name" value="Ribonuclease H-like"/>
    <property type="match status" value="1"/>
</dbReference>
<feature type="domain" description="DNA-directed DNA polymerase family B mitochondria/virus" evidence="13">
    <location>
        <begin position="164"/>
        <end position="512"/>
    </location>
</feature>
<keyword evidence="7" id="KW-0378">Hydrolase</keyword>
<evidence type="ECO:0000256" key="8">
    <source>
        <dbReference type="ARBA" id="ARBA00022839"/>
    </source>
</evidence>
<dbReference type="Gene3D" id="1.10.287.690">
    <property type="entry name" value="Helix hairpin bin"/>
    <property type="match status" value="1"/>
</dbReference>
<dbReference type="PANTHER" id="PTHR33568:SF3">
    <property type="entry name" value="DNA-DIRECTED DNA POLYMERASE"/>
    <property type="match status" value="1"/>
</dbReference>
<keyword evidence="10" id="KW-1194">Viral DNA replication</keyword>
<keyword evidence="4" id="KW-0548">Nucleotidyltransferase</keyword>
<dbReference type="EC" id="2.7.7.7" evidence="2"/>
<dbReference type="GO" id="GO:0006260">
    <property type="term" value="P:DNA replication"/>
    <property type="evidence" value="ECO:0007669"/>
    <property type="project" value="UniProtKB-KW"/>
</dbReference>
<dbReference type="Gene3D" id="4.10.80.20">
    <property type="entry name" value="DNA polymerase, domain 5"/>
    <property type="match status" value="1"/>
</dbReference>
<evidence type="ECO:0000256" key="2">
    <source>
        <dbReference type="ARBA" id="ARBA00012417"/>
    </source>
</evidence>
<keyword evidence="6" id="KW-0540">Nuclease</keyword>
<dbReference type="Gene3D" id="3.30.420.10">
    <property type="entry name" value="Ribonuclease H-like superfamily/Ribonuclease H"/>
    <property type="match status" value="1"/>
</dbReference>